<feature type="coiled-coil region" evidence="1">
    <location>
        <begin position="165"/>
        <end position="192"/>
    </location>
</feature>
<dbReference type="Proteomes" id="UP000663829">
    <property type="component" value="Unassembled WGS sequence"/>
</dbReference>
<reference evidence="3" key="1">
    <citation type="submission" date="2021-02" db="EMBL/GenBank/DDBJ databases">
        <authorList>
            <person name="Nowell W R."/>
        </authorList>
    </citation>
    <scope>NUCLEOTIDE SEQUENCE</scope>
</reference>
<keyword evidence="1" id="KW-0175">Coiled coil</keyword>
<keyword evidence="2" id="KW-1133">Transmembrane helix</keyword>
<keyword evidence="5" id="KW-1185">Reference proteome</keyword>
<evidence type="ECO:0000313" key="4">
    <source>
        <dbReference type="EMBL" id="CAF4067810.1"/>
    </source>
</evidence>
<dbReference type="Proteomes" id="UP000681722">
    <property type="component" value="Unassembled WGS sequence"/>
</dbReference>
<dbReference type="EMBL" id="CAJNOQ010011407">
    <property type="protein sequence ID" value="CAF1276168.1"/>
    <property type="molecule type" value="Genomic_DNA"/>
</dbReference>
<evidence type="ECO:0000256" key="1">
    <source>
        <dbReference type="SAM" id="Coils"/>
    </source>
</evidence>
<dbReference type="EMBL" id="CAJOBC010025576">
    <property type="protein sequence ID" value="CAF4067810.1"/>
    <property type="molecule type" value="Genomic_DNA"/>
</dbReference>
<sequence>MIGVSNGGYIEWREIAEQQVCDFGDYAVCRDPPIVQKRINNMCLEQLISTNRSFHCSVQDSVYSSPHFEKITSDIMALSTRTPINCAITGGFHILKNLSIIRLGCNDTFYCEGNINFIGDKRCQMIKPYIVKTINDDVVPVVESIRPLNIGLAKVYPFASDKNLILTLEEQMRIQEKNIKETEKTSDSLSKKGLISATRPVVLFLSVALSVVLIVVVLLVLYLIYRCRHNSPTQQSSIVNIGTSMNQPTTSILPTSQDNLGSLQDLLQAFAINKLAKI</sequence>
<dbReference type="OrthoDB" id="10010586at2759"/>
<accession>A0A815BZ12</accession>
<gene>
    <name evidence="3" type="ORF">GPM918_LOCUS27330</name>
    <name evidence="4" type="ORF">SRO942_LOCUS27631</name>
</gene>
<comment type="caution">
    <text evidence="3">The sequence shown here is derived from an EMBL/GenBank/DDBJ whole genome shotgun (WGS) entry which is preliminary data.</text>
</comment>
<evidence type="ECO:0000313" key="5">
    <source>
        <dbReference type="Proteomes" id="UP000663829"/>
    </source>
</evidence>
<keyword evidence="2" id="KW-0812">Transmembrane</keyword>
<organism evidence="3 5">
    <name type="scientific">Didymodactylos carnosus</name>
    <dbReference type="NCBI Taxonomy" id="1234261"/>
    <lineage>
        <taxon>Eukaryota</taxon>
        <taxon>Metazoa</taxon>
        <taxon>Spiralia</taxon>
        <taxon>Gnathifera</taxon>
        <taxon>Rotifera</taxon>
        <taxon>Eurotatoria</taxon>
        <taxon>Bdelloidea</taxon>
        <taxon>Philodinida</taxon>
        <taxon>Philodinidae</taxon>
        <taxon>Didymodactylos</taxon>
    </lineage>
</organism>
<evidence type="ECO:0000313" key="3">
    <source>
        <dbReference type="EMBL" id="CAF1276168.1"/>
    </source>
</evidence>
<proteinExistence type="predicted"/>
<keyword evidence="2" id="KW-0472">Membrane</keyword>
<dbReference type="AlphaFoldDB" id="A0A815BZ12"/>
<protein>
    <submittedName>
        <fullName evidence="3">Uncharacterized protein</fullName>
    </submittedName>
</protein>
<feature type="transmembrane region" description="Helical" evidence="2">
    <location>
        <begin position="201"/>
        <end position="225"/>
    </location>
</feature>
<name>A0A815BZ12_9BILA</name>
<evidence type="ECO:0000256" key="2">
    <source>
        <dbReference type="SAM" id="Phobius"/>
    </source>
</evidence>